<evidence type="ECO:0000256" key="6">
    <source>
        <dbReference type="ARBA" id="ARBA00049417"/>
    </source>
</evidence>
<dbReference type="InterPro" id="IPR006674">
    <property type="entry name" value="HD_domain"/>
</dbReference>
<dbReference type="EC" id="3.6.1.41" evidence="1"/>
<dbReference type="AlphaFoldDB" id="A0A1X0VC49"/>
<comment type="caution">
    <text evidence="8">The sequence shown here is derived from an EMBL/GenBank/DDBJ whole genome shotgun (WGS) entry which is preliminary data.</text>
</comment>
<dbReference type="PANTHER" id="PTHR35795">
    <property type="entry name" value="SLR1885 PROTEIN"/>
    <property type="match status" value="1"/>
</dbReference>
<evidence type="ECO:0000256" key="4">
    <source>
        <dbReference type="ARBA" id="ARBA00022801"/>
    </source>
</evidence>
<dbReference type="Gene3D" id="1.10.3210.10">
    <property type="entry name" value="Hypothetical protein af1432"/>
    <property type="match status" value="1"/>
</dbReference>
<sequence length="194" mass="22259">MTKYFDGSIAQLEEKVEDRLSDYRFQHVRRVRDYAIQLAEANGVDPDQAEVAALVHDYAKERSDSDFIAVIKRKKMDPDLMNWGNYIWHGVVGAEMIHDELGITDSDILTAVREHTTGAGATMSKLSQVIFMADYLEVGRDFDGVQVARDITKQSLEQGVKYQIVHTLARLVKKETPIYPKSLETYNYWVRKEN</sequence>
<dbReference type="SMART" id="SM00471">
    <property type="entry name" value="HDc"/>
    <property type="match status" value="1"/>
</dbReference>
<gene>
    <name evidence="8" type="ORF">BMR96_07675</name>
</gene>
<dbReference type="InterPro" id="IPR051094">
    <property type="entry name" value="Diverse_Catalytic_Enzymes"/>
</dbReference>
<keyword evidence="3" id="KW-0547">Nucleotide-binding</keyword>
<dbReference type="GO" id="GO:0046872">
    <property type="term" value="F:metal ion binding"/>
    <property type="evidence" value="ECO:0007669"/>
    <property type="project" value="UniProtKB-KW"/>
</dbReference>
<dbReference type="InterPro" id="IPR003607">
    <property type="entry name" value="HD/PDEase_dom"/>
</dbReference>
<comment type="catalytic activity">
    <reaction evidence="6">
        <text>P(1),P(4)-bis(5'-adenosyl) tetraphosphate + H2O = 2 ADP + 2 H(+)</text>
        <dbReference type="Rhea" id="RHEA:24252"/>
        <dbReference type="ChEBI" id="CHEBI:15377"/>
        <dbReference type="ChEBI" id="CHEBI:15378"/>
        <dbReference type="ChEBI" id="CHEBI:58141"/>
        <dbReference type="ChEBI" id="CHEBI:456216"/>
        <dbReference type="EC" id="3.6.1.41"/>
    </reaction>
</comment>
<proteinExistence type="predicted"/>
<evidence type="ECO:0000313" key="9">
    <source>
        <dbReference type="Proteomes" id="UP000192288"/>
    </source>
</evidence>
<protein>
    <recommendedName>
        <fullName evidence="1">bis(5'-nucleosyl)-tetraphosphatase (symmetrical)</fullName>
        <ecNumber evidence="1">3.6.1.41</ecNumber>
    </recommendedName>
</protein>
<dbReference type="GO" id="GO:0000166">
    <property type="term" value="F:nucleotide binding"/>
    <property type="evidence" value="ECO:0007669"/>
    <property type="project" value="UniProtKB-KW"/>
</dbReference>
<organism evidence="8 9">
    <name type="scientific">Leuconostoc pseudomesenteroides</name>
    <dbReference type="NCBI Taxonomy" id="33968"/>
    <lineage>
        <taxon>Bacteria</taxon>
        <taxon>Bacillati</taxon>
        <taxon>Bacillota</taxon>
        <taxon>Bacilli</taxon>
        <taxon>Lactobacillales</taxon>
        <taxon>Lactobacillaceae</taxon>
        <taxon>Leuconostoc</taxon>
    </lineage>
</organism>
<keyword evidence="4" id="KW-0378">Hydrolase</keyword>
<evidence type="ECO:0000256" key="3">
    <source>
        <dbReference type="ARBA" id="ARBA00022741"/>
    </source>
</evidence>
<evidence type="ECO:0000256" key="1">
    <source>
        <dbReference type="ARBA" id="ARBA00012506"/>
    </source>
</evidence>
<keyword evidence="5" id="KW-0408">Iron</keyword>
<evidence type="ECO:0000259" key="7">
    <source>
        <dbReference type="PROSITE" id="PS51831"/>
    </source>
</evidence>
<dbReference type="InterPro" id="IPR005249">
    <property type="entry name" value="YqeK"/>
</dbReference>
<dbReference type="CDD" id="cd00077">
    <property type="entry name" value="HDc"/>
    <property type="match status" value="1"/>
</dbReference>
<dbReference type="EMBL" id="MPLS01000029">
    <property type="protein sequence ID" value="ORI97327.1"/>
    <property type="molecule type" value="Genomic_DNA"/>
</dbReference>
<reference evidence="8 9" key="1">
    <citation type="journal article" date="2017" name="Front. Microbiol.">
        <title>Genomic Characterization of Dairy Associated Leuconostoc Species and Diversity of Leuconostocs in Undefined Mixed Mesophilic Starter Cultures.</title>
        <authorList>
            <person name="Frantzen C.A."/>
            <person name="Kot W."/>
            <person name="Pedersen T.B."/>
            <person name="Ardo Y.M."/>
            <person name="Broadbent J.R."/>
            <person name="Neve H."/>
            <person name="Hansen L.H."/>
            <person name="Dal Bello F."/>
            <person name="Ostlie H.M."/>
            <person name="Kleppen H.P."/>
            <person name="Vogensen F.K."/>
            <person name="Holo H."/>
        </authorList>
    </citation>
    <scope>NUCLEOTIDE SEQUENCE [LARGE SCALE GENOMIC DNA]</scope>
    <source>
        <strain evidence="8 9">LMGCF08</strain>
    </source>
</reference>
<keyword evidence="2" id="KW-0479">Metal-binding</keyword>
<evidence type="ECO:0000313" key="8">
    <source>
        <dbReference type="EMBL" id="ORI97327.1"/>
    </source>
</evidence>
<evidence type="ECO:0000256" key="5">
    <source>
        <dbReference type="ARBA" id="ARBA00023004"/>
    </source>
</evidence>
<dbReference type="GO" id="GO:0008803">
    <property type="term" value="F:bis(5'-nucleosyl)-tetraphosphatase (symmetrical) activity"/>
    <property type="evidence" value="ECO:0007669"/>
    <property type="project" value="UniProtKB-EC"/>
</dbReference>
<dbReference type="NCBIfam" id="TIGR00488">
    <property type="entry name" value="bis(5'-nucleosyl)-tetraphosphatase (symmetrical) YqeK"/>
    <property type="match status" value="1"/>
</dbReference>
<accession>A0A1X0VC49</accession>
<evidence type="ECO:0000256" key="2">
    <source>
        <dbReference type="ARBA" id="ARBA00022723"/>
    </source>
</evidence>
<dbReference type="PROSITE" id="PS51831">
    <property type="entry name" value="HD"/>
    <property type="match status" value="1"/>
</dbReference>
<dbReference type="SUPFAM" id="SSF109604">
    <property type="entry name" value="HD-domain/PDEase-like"/>
    <property type="match status" value="1"/>
</dbReference>
<dbReference type="PANTHER" id="PTHR35795:SF1">
    <property type="entry name" value="BIS(5'-NUCLEOSYL)-TETRAPHOSPHATASE, SYMMETRICAL"/>
    <property type="match status" value="1"/>
</dbReference>
<dbReference type="Pfam" id="PF01966">
    <property type="entry name" value="HD"/>
    <property type="match status" value="1"/>
</dbReference>
<dbReference type="eggNOG" id="COG1713">
    <property type="taxonomic scope" value="Bacteria"/>
</dbReference>
<dbReference type="Proteomes" id="UP000192288">
    <property type="component" value="Unassembled WGS sequence"/>
</dbReference>
<dbReference type="RefSeq" id="WP_080519462.1">
    <property type="nucleotide sequence ID" value="NZ_MPLS01000029.1"/>
</dbReference>
<name>A0A1X0VC49_LEUPS</name>
<feature type="domain" description="HD" evidence="7">
    <location>
        <begin position="24"/>
        <end position="139"/>
    </location>
</feature>
<dbReference type="STRING" id="33968.BMS77_07940"/>